<dbReference type="Pfam" id="PF00188">
    <property type="entry name" value="CAP"/>
    <property type="match status" value="1"/>
</dbReference>
<dbReference type="PANTHER" id="PTHR31157:SF1">
    <property type="entry name" value="SCP DOMAIN-CONTAINING PROTEIN"/>
    <property type="match status" value="1"/>
</dbReference>
<comment type="caution">
    <text evidence="3">The sequence shown here is derived from an EMBL/GenBank/DDBJ whole genome shotgun (WGS) entry which is preliminary data.</text>
</comment>
<evidence type="ECO:0000313" key="4">
    <source>
        <dbReference type="Proteomes" id="UP001165587"/>
    </source>
</evidence>
<proteinExistence type="predicted"/>
<dbReference type="Pfam" id="PF04122">
    <property type="entry name" value="CW_binding_2"/>
    <property type="match status" value="3"/>
</dbReference>
<reference evidence="3" key="1">
    <citation type="submission" date="2022-08" db="EMBL/GenBank/DDBJ databases">
        <authorList>
            <person name="Deng Y."/>
            <person name="Han X.-F."/>
            <person name="Zhang Y.-Q."/>
        </authorList>
    </citation>
    <scope>NUCLEOTIDE SEQUENCE</scope>
    <source>
        <strain evidence="3">CPCC 203407</strain>
    </source>
</reference>
<dbReference type="InterPro" id="IPR007253">
    <property type="entry name" value="Cell_wall-bd_2"/>
</dbReference>
<gene>
    <name evidence="3" type="ORF">N1028_06820</name>
</gene>
<dbReference type="RefSeq" id="WP_259526132.1">
    <property type="nucleotide sequence ID" value="NZ_JANLCK010000003.1"/>
</dbReference>
<feature type="domain" description="SCP" evidence="2">
    <location>
        <begin position="33"/>
        <end position="144"/>
    </location>
</feature>
<name>A0AA41XI99_9MICO</name>
<accession>A0AA41XI99</accession>
<evidence type="ECO:0000259" key="2">
    <source>
        <dbReference type="Pfam" id="PF00188"/>
    </source>
</evidence>
<dbReference type="EMBL" id="JANLCK010000003">
    <property type="protein sequence ID" value="MCS5725606.1"/>
    <property type="molecule type" value="Genomic_DNA"/>
</dbReference>
<keyword evidence="4" id="KW-1185">Reference proteome</keyword>
<protein>
    <submittedName>
        <fullName evidence="3">Cell wall-binding repeat-containing protein</fullName>
    </submittedName>
</protein>
<organism evidence="3 4">
    <name type="scientific">Herbiconiux oxytropis</name>
    <dbReference type="NCBI Taxonomy" id="2970915"/>
    <lineage>
        <taxon>Bacteria</taxon>
        <taxon>Bacillati</taxon>
        <taxon>Actinomycetota</taxon>
        <taxon>Actinomycetes</taxon>
        <taxon>Micrococcales</taxon>
        <taxon>Microbacteriaceae</taxon>
        <taxon>Herbiconiux</taxon>
    </lineage>
</organism>
<evidence type="ECO:0000313" key="3">
    <source>
        <dbReference type="EMBL" id="MCS5725606.1"/>
    </source>
</evidence>
<evidence type="ECO:0000256" key="1">
    <source>
        <dbReference type="SAM" id="SignalP"/>
    </source>
</evidence>
<dbReference type="Gene3D" id="2.60.40.2700">
    <property type="match status" value="1"/>
</dbReference>
<keyword evidence="1" id="KW-0732">Signal</keyword>
<dbReference type="PANTHER" id="PTHR31157">
    <property type="entry name" value="SCP DOMAIN-CONTAINING PROTEIN"/>
    <property type="match status" value="1"/>
</dbReference>
<dbReference type="InterPro" id="IPR014044">
    <property type="entry name" value="CAP_dom"/>
</dbReference>
<feature type="signal peptide" evidence="1">
    <location>
        <begin position="1"/>
        <end position="22"/>
    </location>
</feature>
<sequence length="550" mass="56258">MVIAVAALVMPIGSVAAGPAPAAFAAAEEDRVLALVNAHRVNASLPQLSRDATIEAAAEEWAAWMGTLENPLTHSTREWRASRMPPGWNANGENIAYGYRTADEVMEGWMNSPGHRANILSGSFTRIGIGYVSTAKGAMWVQIFGGYPGDTPPQPPPLPLGPTPTPSIGGLAEVGGTLTVSTGTWGPGEVSLAYQWNVSNQPVPGATGTTFLPDQTTVGKQVSVTVTGSRPGHVTTSTTSGLTPRVTTPFAVARVSGPDRYSVSVAIAQQGFPDRASVVYVATGANYPDALSAGPAAAVQNAPLLLTRSDSIPPAVDAEIQSLAPQRIVIVGGTASISKAVEDRLRQLAPEVVRLSGPDRFAASRAIVDYAFKAPGVTRAYVATGLNFPDALAAGGAGGFTKSPVLLVNGAAGGTDAPTNATLTSLRVQRITIAGGPNSVSGGVQTSLQMVAPVERVSGGNRYEAAANINLAAYTSATKAYLATGTTFPDALSGSALSGREGAPLFVVPTDCVPRQVIGALRTLGVSDVVLIGGPNSMNASVQNLTACGW</sequence>
<dbReference type="Proteomes" id="UP001165587">
    <property type="component" value="Unassembled WGS sequence"/>
</dbReference>
<feature type="chain" id="PRO_5041396362" evidence="1">
    <location>
        <begin position="23"/>
        <end position="550"/>
    </location>
</feature>
<dbReference type="Gene3D" id="3.40.33.10">
    <property type="entry name" value="CAP"/>
    <property type="match status" value="1"/>
</dbReference>
<dbReference type="Gene3D" id="3.40.50.12090">
    <property type="match status" value="1"/>
</dbReference>
<dbReference type="CDD" id="cd05379">
    <property type="entry name" value="CAP_bacterial"/>
    <property type="match status" value="1"/>
</dbReference>
<dbReference type="SUPFAM" id="SSF55797">
    <property type="entry name" value="PR-1-like"/>
    <property type="match status" value="1"/>
</dbReference>
<dbReference type="AlphaFoldDB" id="A0AA41XI99"/>
<dbReference type="InterPro" id="IPR035940">
    <property type="entry name" value="CAP_sf"/>
</dbReference>